<dbReference type="InterPro" id="IPR024858">
    <property type="entry name" value="GOLGA"/>
</dbReference>
<dbReference type="InterPro" id="IPR043976">
    <property type="entry name" value="GOLGA_cons_dom"/>
</dbReference>
<feature type="domain" description="Golgin subfamily A conserved" evidence="3">
    <location>
        <begin position="549"/>
        <end position="633"/>
    </location>
</feature>
<name>A0A0K0DGC2_ANGCA</name>
<feature type="domain" description="Golgin subfamily A conserved" evidence="3">
    <location>
        <begin position="228"/>
        <end position="508"/>
    </location>
</feature>
<evidence type="ECO:0000313" key="5">
    <source>
        <dbReference type="WBParaSite" id="ACAC_0001012501-mRNA-1"/>
    </source>
</evidence>
<evidence type="ECO:0000256" key="2">
    <source>
        <dbReference type="SAM" id="Coils"/>
    </source>
</evidence>
<dbReference type="Pfam" id="PF15070">
    <property type="entry name" value="GOLGA2L5"/>
    <property type="match status" value="2"/>
</dbReference>
<proteinExistence type="predicted"/>
<dbReference type="GO" id="GO:0032580">
    <property type="term" value="C:Golgi cisterna membrane"/>
    <property type="evidence" value="ECO:0007669"/>
    <property type="project" value="TreeGrafter"/>
</dbReference>
<sequence>MFEAQMRLRFQQISRHNCACVLLSILGDLLKYDFIFSGEFNLFQKAHYAQLHAAYSSLSNSGVHVDVDKQIQQLQSALAVLVEEKTSVQSELRNTKNDLEQERILNENLSATVKSLRADESKKLQKQLIECEQLLSARSAELDDLRKSEAYAQARLLAVQQERSEAQVGIPTTISQLHMKEIYLKQLVPYGFVNNVSSESAISTLNGDGSNQLNAVFLSSASWFCVGRVDALQNQVTVLTSERDKLLLTNEELSRHYEIFVNCTDEDINRKVHEAMEKTNAEWQKKFDEEGKLVDTMIKEKDQLIFEREQKLSEVEMRLRLMGERLEEVRTNSSDMLLLSEQLQNEKATVSRALAQNRELKEQLIETESRFVALTEEKLQSELARQTAEHQVKELLVLLDSKVGVLIDLFSYYPTDRHTVPDLFQNQTEYVSQHANNTCMVLEFIRADLRRSHTRNEEMNQILRQNAEDENQNSIHVELGQAVARIHELASENQQLRESIERMVEDRSHFENSLLERSETADVGNSGGIELMNCTSPSGIGSENWARCELEKRFAQAMHSNAELHEKLDTLEHINLQLQLENDTIADHVVLYQHQRRLIRERLRVKDKQLAAMEADKVETLKRCQELQKALMDVLVRSGALKEYEICNGTHSSSSQSPTKRVGRTYSHSTVDELSGYEDVVVNGLNTEVSLFFSKVNIIFSRSASPMHHSAKCVQKAQRSVTPPSVLETDAAVHKILQIITEISVSSLICSVIN</sequence>
<evidence type="ECO:0000256" key="1">
    <source>
        <dbReference type="ARBA" id="ARBA00023054"/>
    </source>
</evidence>
<feature type="coiled-coil region" evidence="2">
    <location>
        <begin position="71"/>
        <end position="119"/>
    </location>
</feature>
<accession>A0A0K0DGC2</accession>
<feature type="coiled-coil region" evidence="2">
    <location>
        <begin position="343"/>
        <end position="377"/>
    </location>
</feature>
<dbReference type="PANTHER" id="PTHR10881">
    <property type="entry name" value="GOLGIN SUBFAMILY A MEMBER-RELATED"/>
    <property type="match status" value="1"/>
</dbReference>
<dbReference type="GO" id="GO:0007030">
    <property type="term" value="P:Golgi organization"/>
    <property type="evidence" value="ECO:0007669"/>
    <property type="project" value="TreeGrafter"/>
</dbReference>
<keyword evidence="1 2" id="KW-0175">Coiled coil</keyword>
<reference evidence="4" key="1">
    <citation type="submission" date="2012-09" db="EMBL/GenBank/DDBJ databases">
        <authorList>
            <person name="Martin A.A."/>
        </authorList>
    </citation>
    <scope>NUCLEOTIDE SEQUENCE</scope>
</reference>
<feature type="coiled-coil region" evidence="2">
    <location>
        <begin position="479"/>
        <end position="506"/>
    </location>
</feature>
<keyword evidence="4" id="KW-1185">Reference proteome</keyword>
<evidence type="ECO:0000313" key="4">
    <source>
        <dbReference type="Proteomes" id="UP000035642"/>
    </source>
</evidence>
<dbReference type="PANTHER" id="PTHR10881:SF46">
    <property type="entry name" value="GOLGIN SUBFAMILY A MEMBER 2"/>
    <property type="match status" value="1"/>
</dbReference>
<dbReference type="AlphaFoldDB" id="A0A0K0DGC2"/>
<organism evidence="4 5">
    <name type="scientific">Angiostrongylus cantonensis</name>
    <name type="common">Rat lungworm</name>
    <dbReference type="NCBI Taxonomy" id="6313"/>
    <lineage>
        <taxon>Eukaryota</taxon>
        <taxon>Metazoa</taxon>
        <taxon>Ecdysozoa</taxon>
        <taxon>Nematoda</taxon>
        <taxon>Chromadorea</taxon>
        <taxon>Rhabditida</taxon>
        <taxon>Rhabditina</taxon>
        <taxon>Rhabditomorpha</taxon>
        <taxon>Strongyloidea</taxon>
        <taxon>Metastrongylidae</taxon>
        <taxon>Angiostrongylus</taxon>
    </lineage>
</organism>
<evidence type="ECO:0000259" key="3">
    <source>
        <dbReference type="Pfam" id="PF15070"/>
    </source>
</evidence>
<protein>
    <submittedName>
        <fullName evidence="5">Nucleoprotein TPR</fullName>
    </submittedName>
</protein>
<dbReference type="Proteomes" id="UP000035642">
    <property type="component" value="Unassembled WGS sequence"/>
</dbReference>
<dbReference type="STRING" id="6313.A0A0K0DGC2"/>
<dbReference type="WBParaSite" id="ACAC_0001012501-mRNA-1">
    <property type="protein sequence ID" value="ACAC_0001012501-mRNA-1"/>
    <property type="gene ID" value="ACAC_0001012501"/>
</dbReference>
<dbReference type="GO" id="GO:0000137">
    <property type="term" value="C:Golgi cis cisterna"/>
    <property type="evidence" value="ECO:0007669"/>
    <property type="project" value="TreeGrafter"/>
</dbReference>
<reference evidence="5" key="2">
    <citation type="submission" date="2017-02" db="UniProtKB">
        <authorList>
            <consortium name="WormBaseParasite"/>
        </authorList>
    </citation>
    <scope>IDENTIFICATION</scope>
</reference>
<dbReference type="GO" id="GO:0005801">
    <property type="term" value="C:cis-Golgi network"/>
    <property type="evidence" value="ECO:0007669"/>
    <property type="project" value="TreeGrafter"/>
</dbReference>